<name>A0A378MI87_LISGR</name>
<dbReference type="PANTHER" id="PTHR32027:SF9">
    <property type="entry name" value="BLL3847 PROTEIN"/>
    <property type="match status" value="1"/>
</dbReference>
<dbReference type="CDD" id="cd01293">
    <property type="entry name" value="Bact_CD"/>
    <property type="match status" value="1"/>
</dbReference>
<dbReference type="Pfam" id="PF07969">
    <property type="entry name" value="Amidohydro_3"/>
    <property type="match status" value="1"/>
</dbReference>
<dbReference type="InterPro" id="IPR052349">
    <property type="entry name" value="Metallo-hydrolase_Enzymes"/>
</dbReference>
<evidence type="ECO:0000313" key="2">
    <source>
        <dbReference type="EMBL" id="STY45233.1"/>
    </source>
</evidence>
<proteinExistence type="predicted"/>
<feature type="domain" description="Amidohydrolase 3" evidence="1">
    <location>
        <begin position="176"/>
        <end position="353"/>
    </location>
</feature>
<dbReference type="PANTHER" id="PTHR32027">
    <property type="entry name" value="CYTOSINE DEAMINASE"/>
    <property type="match status" value="1"/>
</dbReference>
<evidence type="ECO:0000259" key="1">
    <source>
        <dbReference type="Pfam" id="PF07969"/>
    </source>
</evidence>
<dbReference type="GO" id="GO:0016814">
    <property type="term" value="F:hydrolase activity, acting on carbon-nitrogen (but not peptide) bonds, in cyclic amidines"/>
    <property type="evidence" value="ECO:0007669"/>
    <property type="project" value="TreeGrafter"/>
</dbReference>
<dbReference type="EC" id="3.5.4.42" evidence="2"/>
<dbReference type="Proteomes" id="UP000254879">
    <property type="component" value="Unassembled WGS sequence"/>
</dbReference>
<accession>A0A378MI87</accession>
<dbReference type="InterPro" id="IPR013108">
    <property type="entry name" value="Amidohydro_3"/>
</dbReference>
<dbReference type="EMBL" id="UGPG01000001">
    <property type="protein sequence ID" value="STY45233.1"/>
    <property type="molecule type" value="Genomic_DNA"/>
</dbReference>
<dbReference type="SUPFAM" id="SSF51338">
    <property type="entry name" value="Composite domain of metallo-dependent hydrolases"/>
    <property type="match status" value="1"/>
</dbReference>
<dbReference type="Gene3D" id="3.20.20.140">
    <property type="entry name" value="Metal-dependent hydrolases"/>
    <property type="match status" value="1"/>
</dbReference>
<dbReference type="RefSeq" id="WP_115346236.1">
    <property type="nucleotide sequence ID" value="NZ_UGPG01000001.1"/>
</dbReference>
<dbReference type="AlphaFoldDB" id="A0A378MI87"/>
<dbReference type="GO" id="GO:0018764">
    <property type="term" value="F:N-isopropylammelide isopropylaminohydrolase activity"/>
    <property type="evidence" value="ECO:0007669"/>
    <property type="project" value="UniProtKB-EC"/>
</dbReference>
<protein>
    <submittedName>
        <fullName evidence="2">N-isopropylammelide isopropyl amidohydrolase</fullName>
        <ecNumber evidence="2">3.5.4.42</ecNumber>
    </submittedName>
</protein>
<organism evidence="2 3">
    <name type="scientific">Listeria grayi</name>
    <name type="common">Listeria murrayi</name>
    <dbReference type="NCBI Taxonomy" id="1641"/>
    <lineage>
        <taxon>Bacteria</taxon>
        <taxon>Bacillati</taxon>
        <taxon>Bacillota</taxon>
        <taxon>Bacilli</taxon>
        <taxon>Bacillales</taxon>
        <taxon>Listeriaceae</taxon>
        <taxon>Listeria</taxon>
    </lineage>
</organism>
<reference evidence="2 3" key="1">
    <citation type="submission" date="2018-06" db="EMBL/GenBank/DDBJ databases">
        <authorList>
            <consortium name="Pathogen Informatics"/>
            <person name="Doyle S."/>
        </authorList>
    </citation>
    <scope>NUCLEOTIDE SEQUENCE [LARGE SCALE GENOMIC DNA]</scope>
    <source>
        <strain evidence="3">NCTC 10815</strain>
    </source>
</reference>
<dbReference type="InterPro" id="IPR032466">
    <property type="entry name" value="Metal_Hydrolase"/>
</dbReference>
<evidence type="ECO:0000313" key="3">
    <source>
        <dbReference type="Proteomes" id="UP000254879"/>
    </source>
</evidence>
<dbReference type="Gene3D" id="2.30.40.10">
    <property type="entry name" value="Urease, subunit C, domain 1"/>
    <property type="match status" value="1"/>
</dbReference>
<sequence>MTKTQWFQNVSVETGFINEKGYVNRAKLETKHLQVQDGKIIKIVAGELPATAGEEVIDMKGQLVLPGLVEKHCHLDKTKLGTDFEPVSPAKNIVERFESEISQLNALKIAPEKRTEALLDIEIDHGVSFFRSHVDVEPACGLDYLENVKRAIQKYKHPIGYELIAFPQHGFLRSESQSLVRQALENGVTIIGGVDPYTLDQDYKKSLEQTFEIAAEYQAGIDLHVHDRDEAGKATIKEIIRLTKAYNWQDKVSISHAFGLNDFTGEERKTVFQALADEKIHIISSIPITPNTIPPLVELQSYGVPVHIGCDNVYDSWSAYGDGNIQEKLARYGELFGIKTLEGMTASLGLVTNGITTLNPAGEPAWPFEGAEATFLFTKANSSAEFVARQTSVTHSYYQGEKSNKPVKTRRSETKHYFF</sequence>
<dbReference type="SUPFAM" id="SSF51556">
    <property type="entry name" value="Metallo-dependent hydrolases"/>
    <property type="match status" value="1"/>
</dbReference>
<gene>
    <name evidence="2" type="primary">atzC_3</name>
    <name evidence="2" type="ORF">NCTC10815_02608</name>
</gene>
<keyword evidence="2" id="KW-0378">Hydrolase</keyword>
<dbReference type="InterPro" id="IPR011059">
    <property type="entry name" value="Metal-dep_hydrolase_composite"/>
</dbReference>